<gene>
    <name evidence="2" type="ORF">O0S09_03205</name>
</gene>
<feature type="compositionally biased region" description="Polar residues" evidence="1">
    <location>
        <begin position="1"/>
        <end position="21"/>
    </location>
</feature>
<dbReference type="Proteomes" id="UP001141336">
    <property type="component" value="Unassembled WGS sequence"/>
</dbReference>
<comment type="caution">
    <text evidence="2">The sequence shown here is derived from an EMBL/GenBank/DDBJ whole genome shotgun (WGS) entry which is preliminary data.</text>
</comment>
<sequence>MKTKAQKNSPQKTYGKQTARGNTGERRAADILRKAGYTIRKPAAHPHGTDDLIATRGSEVRRIQVKRISSRVFSTEQAARNRLAGKPFLIKSIAPGHEVWLFDGNHNLFIFTK</sequence>
<name>A0ABT4IKK1_9EURY</name>
<dbReference type="Gene3D" id="3.40.1350.10">
    <property type="match status" value="1"/>
</dbReference>
<proteinExistence type="predicted"/>
<dbReference type="InterPro" id="IPR011335">
    <property type="entry name" value="Restrct_endonuc-II-like"/>
</dbReference>
<dbReference type="SUPFAM" id="SSF52980">
    <property type="entry name" value="Restriction endonuclease-like"/>
    <property type="match status" value="1"/>
</dbReference>
<evidence type="ECO:0000256" key="1">
    <source>
        <dbReference type="SAM" id="MobiDB-lite"/>
    </source>
</evidence>
<evidence type="ECO:0000313" key="3">
    <source>
        <dbReference type="Proteomes" id="UP001141336"/>
    </source>
</evidence>
<dbReference type="InterPro" id="IPR011856">
    <property type="entry name" value="tRNA_endonuc-like_dom_sf"/>
</dbReference>
<evidence type="ECO:0000313" key="2">
    <source>
        <dbReference type="EMBL" id="MCZ0862262.1"/>
    </source>
</evidence>
<evidence type="ECO:0008006" key="4">
    <source>
        <dbReference type="Google" id="ProtNLM"/>
    </source>
</evidence>
<keyword evidence="3" id="KW-1185">Reference proteome</keyword>
<feature type="region of interest" description="Disordered" evidence="1">
    <location>
        <begin position="1"/>
        <end position="27"/>
    </location>
</feature>
<dbReference type="RefSeq" id="WP_268922491.1">
    <property type="nucleotide sequence ID" value="NZ_JAPTGC010000003.1"/>
</dbReference>
<accession>A0ABT4IKK1</accession>
<protein>
    <recommendedName>
        <fullName evidence="4">Holliday junction resolvase</fullName>
    </recommendedName>
</protein>
<reference evidence="2" key="1">
    <citation type="submission" date="2022-12" db="EMBL/GenBank/DDBJ databases">
        <title>Isolation and characterisation of novel Methanocorpusculum spp. from native Australian herbivores indicates the genus is ancestrally host-associated.</title>
        <authorList>
            <person name="Volmer J.G."/>
            <person name="Soo R.M."/>
            <person name="Evans P.N."/>
            <person name="Hoedt E.C."/>
            <person name="Astorga Alsina A.L."/>
            <person name="Woodcroft B.J."/>
            <person name="Tyson G.W."/>
            <person name="Hugenholtz P."/>
            <person name="Morrison M."/>
        </authorList>
    </citation>
    <scope>NUCLEOTIDE SEQUENCE</scope>
    <source>
        <strain evidence="2">CW153</strain>
    </source>
</reference>
<organism evidence="2 3">
    <name type="scientific">Methanocorpusculum vombati</name>
    <dbReference type="NCBI Taxonomy" id="3002864"/>
    <lineage>
        <taxon>Archaea</taxon>
        <taxon>Methanobacteriati</taxon>
        <taxon>Methanobacteriota</taxon>
        <taxon>Stenosarchaea group</taxon>
        <taxon>Methanomicrobia</taxon>
        <taxon>Methanomicrobiales</taxon>
        <taxon>Methanocorpusculaceae</taxon>
        <taxon>Methanocorpusculum</taxon>
    </lineage>
</organism>
<dbReference type="EMBL" id="JAPTGC010000003">
    <property type="protein sequence ID" value="MCZ0862262.1"/>
    <property type="molecule type" value="Genomic_DNA"/>
</dbReference>